<protein>
    <recommendedName>
        <fullName evidence="5">4Fe-4S ferredoxin-type domain-containing protein</fullName>
    </recommendedName>
</protein>
<evidence type="ECO:0000259" key="5">
    <source>
        <dbReference type="PROSITE" id="PS51379"/>
    </source>
</evidence>
<dbReference type="NCBIfam" id="TIGR01945">
    <property type="entry name" value="rnfC"/>
    <property type="match status" value="1"/>
</dbReference>
<dbReference type="Pfam" id="PF13237">
    <property type="entry name" value="Fer4_10"/>
    <property type="match status" value="1"/>
</dbReference>
<dbReference type="PANTHER" id="PTHR43034:SF2">
    <property type="entry name" value="ION-TRANSLOCATING OXIDOREDUCTASE COMPLEX SUBUNIT C"/>
    <property type="match status" value="1"/>
</dbReference>
<dbReference type="InterPro" id="IPR019554">
    <property type="entry name" value="Soluble_ligand-bd"/>
</dbReference>
<dbReference type="InterPro" id="IPR011538">
    <property type="entry name" value="Nuo51_FMN-bd"/>
</dbReference>
<dbReference type="NCBIfam" id="NF003454">
    <property type="entry name" value="PRK05035.1"/>
    <property type="match status" value="1"/>
</dbReference>
<organism evidence="6">
    <name type="scientific">marine sediment metagenome</name>
    <dbReference type="NCBI Taxonomy" id="412755"/>
    <lineage>
        <taxon>unclassified sequences</taxon>
        <taxon>metagenomes</taxon>
        <taxon>ecological metagenomes</taxon>
    </lineage>
</organism>
<dbReference type="Pfam" id="PF01512">
    <property type="entry name" value="Complex1_51K"/>
    <property type="match status" value="1"/>
</dbReference>
<dbReference type="Gene3D" id="3.40.50.11540">
    <property type="entry name" value="NADH-ubiquinone oxidoreductase 51kDa subunit"/>
    <property type="match status" value="1"/>
</dbReference>
<dbReference type="GO" id="GO:0016020">
    <property type="term" value="C:membrane"/>
    <property type="evidence" value="ECO:0007669"/>
    <property type="project" value="InterPro"/>
</dbReference>
<keyword evidence="2" id="KW-0479">Metal-binding</keyword>
<dbReference type="InterPro" id="IPR017900">
    <property type="entry name" value="4Fe4S_Fe_S_CS"/>
</dbReference>
<keyword evidence="1" id="KW-0004">4Fe-4S</keyword>
<dbReference type="InterPro" id="IPR017896">
    <property type="entry name" value="4Fe4S_Fe-S-bd"/>
</dbReference>
<evidence type="ECO:0000256" key="4">
    <source>
        <dbReference type="ARBA" id="ARBA00023014"/>
    </source>
</evidence>
<dbReference type="AlphaFoldDB" id="X0RZR0"/>
<evidence type="ECO:0000256" key="3">
    <source>
        <dbReference type="ARBA" id="ARBA00023004"/>
    </source>
</evidence>
<dbReference type="InterPro" id="IPR010208">
    <property type="entry name" value="Ion_transpt_RnfC/RsxC"/>
</dbReference>
<dbReference type="HAMAP" id="MF_00461">
    <property type="entry name" value="RsxC_RnfC"/>
    <property type="match status" value="1"/>
</dbReference>
<dbReference type="Gene3D" id="3.30.70.20">
    <property type="match status" value="1"/>
</dbReference>
<name>X0RZR0_9ZZZZ</name>
<evidence type="ECO:0000256" key="2">
    <source>
        <dbReference type="ARBA" id="ARBA00022723"/>
    </source>
</evidence>
<dbReference type="PROSITE" id="PS00198">
    <property type="entry name" value="4FE4S_FER_1"/>
    <property type="match status" value="1"/>
</dbReference>
<dbReference type="SUPFAM" id="SSF46548">
    <property type="entry name" value="alpha-helical ferredoxin"/>
    <property type="match status" value="1"/>
</dbReference>
<proteinExistence type="inferred from homology"/>
<dbReference type="GO" id="GO:0046872">
    <property type="term" value="F:metal ion binding"/>
    <property type="evidence" value="ECO:0007669"/>
    <property type="project" value="UniProtKB-KW"/>
</dbReference>
<sequence length="331" mass="35799">IISPEDTSGLTVDEIKGRIQDAGIAGMGGAAFPTHVKLSPPPEKPIEFVFLNGVECEPYLTADHRLMLEKSKQILEGLKIIIKLLDVKNAIIGIEKNKPDAIRLMKGLTERSKSFSVLPLAVKYPQGAEKQLIYAATGREVPAGGLPMDVGCLVHNVGTALAIYEAVSSKKPLIERVVTVTGSGISTPKNVLARIGTPFLNLIDFCDGYSNSAAKVINGGPMMGISQITDEVPVVKGTSGILVLDEKTASLQEEQPCISCARCVDVCPMKLLPNRITNFIEYRKTDDAHDWGVLDCIECGTCSYVCPSKRNLVHYIKLGKTLWNEHVQEAG</sequence>
<dbReference type="GO" id="GO:0051539">
    <property type="term" value="F:4 iron, 4 sulfur cluster binding"/>
    <property type="evidence" value="ECO:0007669"/>
    <property type="project" value="UniProtKB-KW"/>
</dbReference>
<dbReference type="GO" id="GO:0009055">
    <property type="term" value="F:electron transfer activity"/>
    <property type="evidence" value="ECO:0007669"/>
    <property type="project" value="InterPro"/>
</dbReference>
<gene>
    <name evidence="6" type="ORF">S01H1_04872</name>
</gene>
<dbReference type="Pfam" id="PF10531">
    <property type="entry name" value="SLBB"/>
    <property type="match status" value="1"/>
</dbReference>
<dbReference type="PROSITE" id="PS51379">
    <property type="entry name" value="4FE4S_FER_2"/>
    <property type="match status" value="2"/>
</dbReference>
<comment type="caution">
    <text evidence="6">The sequence shown here is derived from an EMBL/GenBank/DDBJ whole genome shotgun (WGS) entry which is preliminary data.</text>
</comment>
<feature type="domain" description="4Fe-4S ferredoxin-type" evidence="5">
    <location>
        <begin position="247"/>
        <end position="278"/>
    </location>
</feature>
<keyword evidence="3" id="KW-0408">Iron</keyword>
<accession>X0RZR0</accession>
<dbReference type="SUPFAM" id="SSF142019">
    <property type="entry name" value="Nqo1 FMN-binding domain-like"/>
    <property type="match status" value="1"/>
</dbReference>
<reference evidence="6" key="1">
    <citation type="journal article" date="2014" name="Front. Microbiol.">
        <title>High frequency of phylogenetically diverse reductive dehalogenase-homologous genes in deep subseafloor sedimentary metagenomes.</title>
        <authorList>
            <person name="Kawai M."/>
            <person name="Futagami T."/>
            <person name="Toyoda A."/>
            <person name="Takaki Y."/>
            <person name="Nishi S."/>
            <person name="Hori S."/>
            <person name="Arai W."/>
            <person name="Tsubouchi T."/>
            <person name="Morono Y."/>
            <person name="Uchiyama I."/>
            <person name="Ito T."/>
            <person name="Fujiyama A."/>
            <person name="Inagaki F."/>
            <person name="Takami H."/>
        </authorList>
    </citation>
    <scope>NUCLEOTIDE SEQUENCE</scope>
    <source>
        <strain evidence="6">Expedition CK06-06</strain>
    </source>
</reference>
<keyword evidence="4" id="KW-0411">Iron-sulfur</keyword>
<dbReference type="EMBL" id="BARS01002551">
    <property type="protein sequence ID" value="GAF69217.1"/>
    <property type="molecule type" value="Genomic_DNA"/>
</dbReference>
<feature type="domain" description="4Fe-4S ferredoxin-type" evidence="5">
    <location>
        <begin position="285"/>
        <end position="318"/>
    </location>
</feature>
<evidence type="ECO:0000313" key="6">
    <source>
        <dbReference type="EMBL" id="GAF69217.1"/>
    </source>
</evidence>
<evidence type="ECO:0000256" key="1">
    <source>
        <dbReference type="ARBA" id="ARBA00022485"/>
    </source>
</evidence>
<dbReference type="InterPro" id="IPR037225">
    <property type="entry name" value="Nuo51_FMN-bd_sf"/>
</dbReference>
<dbReference type="PANTHER" id="PTHR43034">
    <property type="entry name" value="ION-TRANSLOCATING OXIDOREDUCTASE COMPLEX SUBUNIT C"/>
    <property type="match status" value="1"/>
</dbReference>
<feature type="non-terminal residue" evidence="6">
    <location>
        <position position="1"/>
    </location>
</feature>